<dbReference type="AlphaFoldDB" id="A0A1J4L243"/>
<sequence length="185" mass="22060">MNQLLTFDEETERKKESIEGRHVSEIRYLESKWKSYRLRPYSKVTPMLRDMINHEDISKATGNIEMAKYLNEKIAQKRKKEVSEQQFIADSEYKMNLDLLLKKQAKELDNYIDTRAHKRELIVIKQQKELMAAECKTSVVLDWYHKKPKEPLVPVPLPTRGLVKPHIHQKQKKGVNFCRQFDLRH</sequence>
<dbReference type="PANTHER" id="PTHR47026:SF2">
    <property type="entry name" value="FLAGELLAR ASSOCIATED PROTEIN"/>
    <property type="match status" value="1"/>
</dbReference>
<name>A0A1J4L243_9EUKA</name>
<reference evidence="1" key="1">
    <citation type="submission" date="2016-10" db="EMBL/GenBank/DDBJ databases">
        <authorList>
            <person name="Benchimol M."/>
            <person name="Almeida L.G."/>
            <person name="Vasconcelos A.T."/>
            <person name="Perreira-Neves A."/>
            <person name="Rosa I.A."/>
            <person name="Tasca T."/>
            <person name="Bogo M.R."/>
            <person name="de Souza W."/>
        </authorList>
    </citation>
    <scope>NUCLEOTIDE SEQUENCE [LARGE SCALE GENOMIC DNA]</scope>
    <source>
        <strain evidence="1">K</strain>
    </source>
</reference>
<dbReference type="EMBL" id="MLAK01000156">
    <property type="protein sequence ID" value="OHT16036.1"/>
    <property type="molecule type" value="Genomic_DNA"/>
</dbReference>
<gene>
    <name evidence="1" type="ORF">TRFO_13525</name>
</gene>
<keyword evidence="2" id="KW-1185">Reference proteome</keyword>
<dbReference type="VEuPathDB" id="TrichDB:TRFO_13525"/>
<evidence type="ECO:0000313" key="1">
    <source>
        <dbReference type="EMBL" id="OHT16036.1"/>
    </source>
</evidence>
<protein>
    <submittedName>
        <fullName evidence="1">Uncharacterized protein</fullName>
    </submittedName>
</protein>
<accession>A0A1J4L243</accession>
<dbReference type="RefSeq" id="XP_068369172.1">
    <property type="nucleotide sequence ID" value="XM_068497308.1"/>
</dbReference>
<proteinExistence type="predicted"/>
<comment type="caution">
    <text evidence="1">The sequence shown here is derived from an EMBL/GenBank/DDBJ whole genome shotgun (WGS) entry which is preliminary data.</text>
</comment>
<organism evidence="1 2">
    <name type="scientific">Tritrichomonas foetus</name>
    <dbReference type="NCBI Taxonomy" id="1144522"/>
    <lineage>
        <taxon>Eukaryota</taxon>
        <taxon>Metamonada</taxon>
        <taxon>Parabasalia</taxon>
        <taxon>Tritrichomonadida</taxon>
        <taxon>Tritrichomonadidae</taxon>
        <taxon>Tritrichomonas</taxon>
    </lineage>
</organism>
<dbReference type="GeneID" id="94832012"/>
<dbReference type="Proteomes" id="UP000179807">
    <property type="component" value="Unassembled WGS sequence"/>
</dbReference>
<dbReference type="PANTHER" id="PTHR47026">
    <property type="entry name" value="PIGMENTOSA GTPASE REGULATOR-LIKE PROTEIN, PUTATIVE-RELATED"/>
    <property type="match status" value="1"/>
</dbReference>
<evidence type="ECO:0000313" key="2">
    <source>
        <dbReference type="Proteomes" id="UP000179807"/>
    </source>
</evidence>